<accession>A0A5B0E6K7</accession>
<dbReference type="EMBL" id="VOBL01000019">
    <property type="protein sequence ID" value="KAA0974348.1"/>
    <property type="molecule type" value="Genomic_DNA"/>
</dbReference>
<feature type="non-terminal residue" evidence="1">
    <location>
        <position position="271"/>
    </location>
</feature>
<sequence>MSVNVPMFPGVARLFTLADASATGLMKRSFTTGVLDRLAAGIDATGRRLPASAHVVASRLGLFPAHRKGAYVPSRVDRMIQANVVSTLRTLAERDTALQQLTSTGSLAASHPKVRAGVAKNLGRQVARHLKDHPDADIASLRLPFLQDAPVPGSRLVLGAVDKQLATLELTPSGTFLVLTLRLPTRVRPTGRGHWVATEIILPIPKHLQDRPITKWHLPTITPHPTKPGIARFHLAYTEPDAPGRDPKTPITSVVGIDWSPSALGVVSRVT</sequence>
<reference evidence="1 2" key="1">
    <citation type="submission" date="2019-07" db="EMBL/GenBank/DDBJ databases">
        <title>Analysis of the biochemical properties, biological activity and biotechnological potential of siderophores and biosurfactants produced by Antarctic psychrotolerant bacteria.</title>
        <authorList>
            <person name="Styczynski M."/>
            <person name="Krucon T."/>
            <person name="Decewicz P."/>
            <person name="Dziewit L."/>
        </authorList>
    </citation>
    <scope>NUCLEOTIDE SEQUENCE [LARGE SCALE GENOMIC DNA]</scope>
    <source>
        <strain evidence="1 2">ANT_H27</strain>
    </source>
</reference>
<protein>
    <submittedName>
        <fullName evidence="1">Transposase</fullName>
    </submittedName>
</protein>
<organism evidence="1 2">
    <name type="scientific">Paeniglutamicibacter gangotriensis</name>
    <dbReference type="NCBI Taxonomy" id="254787"/>
    <lineage>
        <taxon>Bacteria</taxon>
        <taxon>Bacillati</taxon>
        <taxon>Actinomycetota</taxon>
        <taxon>Actinomycetes</taxon>
        <taxon>Micrococcales</taxon>
        <taxon>Micrococcaceae</taxon>
        <taxon>Paeniglutamicibacter</taxon>
    </lineage>
</organism>
<comment type="caution">
    <text evidence="1">The sequence shown here is derived from an EMBL/GenBank/DDBJ whole genome shotgun (WGS) entry which is preliminary data.</text>
</comment>
<evidence type="ECO:0000313" key="1">
    <source>
        <dbReference type="EMBL" id="KAA0974348.1"/>
    </source>
</evidence>
<gene>
    <name evidence="1" type="ORF">FQ154_16025</name>
</gene>
<dbReference type="RefSeq" id="WP_223178842.1">
    <property type="nucleotide sequence ID" value="NZ_VOBL01000019.1"/>
</dbReference>
<proteinExistence type="predicted"/>
<dbReference type="AlphaFoldDB" id="A0A5B0E6K7"/>
<name>A0A5B0E6K7_9MICC</name>
<dbReference type="Proteomes" id="UP000323856">
    <property type="component" value="Unassembled WGS sequence"/>
</dbReference>
<evidence type="ECO:0000313" key="2">
    <source>
        <dbReference type="Proteomes" id="UP000323856"/>
    </source>
</evidence>